<keyword evidence="1" id="KW-0540">Nuclease</keyword>
<dbReference type="Gene3D" id="2.40.50.90">
    <property type="match status" value="1"/>
</dbReference>
<evidence type="ECO:0000256" key="3">
    <source>
        <dbReference type="ARBA" id="ARBA00022801"/>
    </source>
</evidence>
<dbReference type="SUPFAM" id="SSF50199">
    <property type="entry name" value="Staphylococcal nuclease"/>
    <property type="match status" value="1"/>
</dbReference>
<dbReference type="SMART" id="SM00318">
    <property type="entry name" value="SNc"/>
    <property type="match status" value="1"/>
</dbReference>
<dbReference type="InterPro" id="IPR035437">
    <property type="entry name" value="SNase_OB-fold_sf"/>
</dbReference>
<dbReference type="AlphaFoldDB" id="A0A6V7RB94"/>
<dbReference type="EMBL" id="CAJEWB010000010">
    <property type="protein sequence ID" value="CAD2074903.1"/>
    <property type="molecule type" value="Genomic_DNA"/>
</dbReference>
<name>A0A6V7RB94_9BACL</name>
<accession>A0A6V7RB94</accession>
<evidence type="ECO:0000256" key="4">
    <source>
        <dbReference type="SAM" id="Phobius"/>
    </source>
</evidence>
<dbReference type="RefSeq" id="WP_186077175.1">
    <property type="nucleotide sequence ID" value="NZ_CAJEWB010000010.1"/>
</dbReference>
<sequence length="193" mass="22568">MKNGNEEFYKNGRRPFRKYQKLGLPGLLAVLGIMLLVYFFSGNDEDVIHTNDRHVVNSFEKYEVKLDRHTDGDTTQFIFNGESHSFRYLIIDTPEIGRNGDKSEPYAEEALERVKEVLGNAEHIYIEFDNEIKDKYDRYLAYVYADDVMLNELLVREGLATVRYIQQPNDTYLDILKKAEKEAKANKRGLWSN</sequence>
<dbReference type="PANTHER" id="PTHR12302">
    <property type="entry name" value="EBNA2 BINDING PROTEIN P100"/>
    <property type="match status" value="1"/>
</dbReference>
<keyword evidence="4" id="KW-0472">Membrane</keyword>
<keyword evidence="2" id="KW-0255">Endonuclease</keyword>
<dbReference type="GO" id="GO:0016787">
    <property type="term" value="F:hydrolase activity"/>
    <property type="evidence" value="ECO:0007669"/>
    <property type="project" value="UniProtKB-KW"/>
</dbReference>
<keyword evidence="4" id="KW-0812">Transmembrane</keyword>
<evidence type="ECO:0000256" key="2">
    <source>
        <dbReference type="ARBA" id="ARBA00022759"/>
    </source>
</evidence>
<feature type="transmembrane region" description="Helical" evidence="4">
    <location>
        <begin position="21"/>
        <end position="40"/>
    </location>
</feature>
<protein>
    <submittedName>
        <fullName evidence="6">Thermonuclease</fullName>
    </submittedName>
</protein>
<evidence type="ECO:0000313" key="6">
    <source>
        <dbReference type="EMBL" id="CAD2074903.1"/>
    </source>
</evidence>
<evidence type="ECO:0000259" key="5">
    <source>
        <dbReference type="PROSITE" id="PS50830"/>
    </source>
</evidence>
<organism evidence="6 7">
    <name type="scientific">Phocicoccus pinnipedialis</name>
    <dbReference type="NCBI Taxonomy" id="110845"/>
    <lineage>
        <taxon>Bacteria</taxon>
        <taxon>Bacillati</taxon>
        <taxon>Bacillota</taxon>
        <taxon>Bacilli</taxon>
        <taxon>Bacillales</taxon>
        <taxon>Salinicoccaceae</taxon>
        <taxon>Phocicoccus</taxon>
    </lineage>
</organism>
<dbReference type="PANTHER" id="PTHR12302:SF3">
    <property type="entry name" value="SERINE_THREONINE-PROTEIN KINASE 31"/>
    <property type="match status" value="1"/>
</dbReference>
<evidence type="ECO:0000313" key="7">
    <source>
        <dbReference type="Proteomes" id="UP000588186"/>
    </source>
</evidence>
<comment type="caution">
    <text evidence="6">The sequence shown here is derived from an EMBL/GenBank/DDBJ whole genome shotgun (WGS) entry which is preliminary data.</text>
</comment>
<proteinExistence type="predicted"/>
<keyword evidence="3" id="KW-0378">Hydrolase</keyword>
<dbReference type="Proteomes" id="UP000588186">
    <property type="component" value="Unassembled WGS sequence"/>
</dbReference>
<reference evidence="6 7" key="1">
    <citation type="submission" date="2020-07" db="EMBL/GenBank/DDBJ databases">
        <authorList>
            <person name="Criscuolo A."/>
        </authorList>
    </citation>
    <scope>NUCLEOTIDE SEQUENCE [LARGE SCALE GENOMIC DNA]</scope>
    <source>
        <strain evidence="6">CIP107946</strain>
    </source>
</reference>
<dbReference type="GO" id="GO:0004519">
    <property type="term" value="F:endonuclease activity"/>
    <property type="evidence" value="ECO:0007669"/>
    <property type="project" value="UniProtKB-KW"/>
</dbReference>
<keyword evidence="7" id="KW-1185">Reference proteome</keyword>
<dbReference type="Pfam" id="PF00565">
    <property type="entry name" value="SNase"/>
    <property type="match status" value="1"/>
</dbReference>
<evidence type="ECO:0000256" key="1">
    <source>
        <dbReference type="ARBA" id="ARBA00022722"/>
    </source>
</evidence>
<feature type="domain" description="TNase-like" evidence="5">
    <location>
        <begin position="60"/>
        <end position="193"/>
    </location>
</feature>
<keyword evidence="4" id="KW-1133">Transmembrane helix</keyword>
<dbReference type="InterPro" id="IPR016071">
    <property type="entry name" value="Staphylococal_nuclease_OB-fold"/>
</dbReference>
<dbReference type="PROSITE" id="PS50830">
    <property type="entry name" value="TNASE_3"/>
    <property type="match status" value="1"/>
</dbReference>
<gene>
    <name evidence="6" type="primary">nuc</name>
    <name evidence="6" type="ORF">JEOPIN946_00853</name>
</gene>